<dbReference type="InterPro" id="IPR003200">
    <property type="entry name" value="Nict_dMeBzImd_PRibTrfase"/>
</dbReference>
<dbReference type="CDD" id="cd02439">
    <property type="entry name" value="DMB-PRT_CobT"/>
    <property type="match status" value="1"/>
</dbReference>
<organism evidence="1 3">
    <name type="scientific">Corynebacterium flavescens</name>
    <dbReference type="NCBI Taxonomy" id="28028"/>
    <lineage>
        <taxon>Bacteria</taxon>
        <taxon>Bacillati</taxon>
        <taxon>Actinomycetota</taxon>
        <taxon>Actinomycetes</taxon>
        <taxon>Mycobacteriales</taxon>
        <taxon>Corynebacteriaceae</taxon>
        <taxon>Corynebacterium</taxon>
    </lineage>
</organism>
<dbReference type="EMBL" id="BJNB01000013">
    <property type="protein sequence ID" value="GEB97568.1"/>
    <property type="molecule type" value="Genomic_DNA"/>
</dbReference>
<evidence type="ECO:0000313" key="4">
    <source>
        <dbReference type="Proteomes" id="UP000315353"/>
    </source>
</evidence>
<reference evidence="2 4" key="2">
    <citation type="submission" date="2019-06" db="EMBL/GenBank/DDBJ databases">
        <title>Whole genome shotgun sequence of Corynebacterium flavescens NBRC 14136.</title>
        <authorList>
            <person name="Hosoyama A."/>
            <person name="Uohara A."/>
            <person name="Ohji S."/>
            <person name="Ichikawa N."/>
        </authorList>
    </citation>
    <scope>NUCLEOTIDE SEQUENCE [LARGE SCALE GENOMIC DNA]</scope>
    <source>
        <strain evidence="2 4">NBRC 14136</strain>
    </source>
</reference>
<dbReference type="GO" id="GO:0008939">
    <property type="term" value="F:nicotinate-nucleotide-dimethylbenzimidazole phosphoribosyltransferase activity"/>
    <property type="evidence" value="ECO:0007669"/>
    <property type="project" value="InterPro"/>
</dbReference>
<keyword evidence="3" id="KW-1185">Reference proteome</keyword>
<dbReference type="Gene3D" id="3.40.50.10210">
    <property type="match status" value="1"/>
</dbReference>
<evidence type="ECO:0000313" key="1">
    <source>
        <dbReference type="EMBL" id="APT87222.1"/>
    </source>
</evidence>
<keyword evidence="1" id="KW-0808">Transferase</keyword>
<dbReference type="KEGG" id="cfc:CFLV_08445"/>
<dbReference type="InterPro" id="IPR036087">
    <property type="entry name" value="Nict_dMeBzImd_PRibTrfase_sf"/>
</dbReference>
<sequence>MLKFESIPGPDLEARSAMELGLASSPRGASFGRLRSVAQWYAGCRGQVPAEQVQRARVVVFAGGHGIVGRTFEGVGLSAFAPEADAEILQELNVGAGPTHAIARRVNAGIRVVTLPSSAPIDTEDAMSAQVLNESLAAGQHAADVEIDEGADLLIPAELGVGATTVAAVIMGTLSSTEPVAIVGPGSGTTDSMWKTKVTVIRDAMFRARNLDPEELLEVSSSPSTAALVGFIIQAATRRTPLLVDGPLVATAAVIAERLAPGTKKWLYAASEGLEPAHHLALEDLGLEPLLRIELRAGQGCGALLALPLVESALDLAADEVTAISSQLD</sequence>
<gene>
    <name evidence="2" type="primary">cobU</name>
    <name evidence="2" type="ORF">CFL01nite_10630</name>
    <name evidence="1" type="ORF">CFLV_08445</name>
</gene>
<dbReference type="PANTHER" id="PTHR43463:SF1">
    <property type="entry name" value="NICOTINATE-NUCLEOTIDE--DIMETHYLBENZIMIDAZOLE PHOSPHORIBOSYLTRANSFERASE"/>
    <property type="match status" value="1"/>
</dbReference>
<dbReference type="SUPFAM" id="SSF52733">
    <property type="entry name" value="Nicotinate mononucleotide:5,6-dimethylbenzimidazole phosphoribosyltransferase (CobT)"/>
    <property type="match status" value="1"/>
</dbReference>
<keyword evidence="1" id="KW-0328">Glycosyltransferase</keyword>
<dbReference type="OrthoDB" id="9781491at2"/>
<dbReference type="RefSeq" id="WP_075730152.1">
    <property type="nucleotide sequence ID" value="NZ_BJNB01000013.1"/>
</dbReference>
<accession>A0A1L7CMY1</accession>
<proteinExistence type="predicted"/>
<dbReference type="Proteomes" id="UP000185479">
    <property type="component" value="Chromosome"/>
</dbReference>
<dbReference type="Pfam" id="PF02277">
    <property type="entry name" value="DBI_PRT"/>
    <property type="match status" value="1"/>
</dbReference>
<name>A0A1L7CMY1_CORFL</name>
<evidence type="ECO:0000313" key="2">
    <source>
        <dbReference type="EMBL" id="GEB97568.1"/>
    </source>
</evidence>
<dbReference type="STRING" id="28028.CFLV_08445"/>
<reference evidence="1 3" key="1">
    <citation type="submission" date="2014-08" db="EMBL/GenBank/DDBJ databases">
        <title>Complete genome sequence of Corynebacterium flavescens OJ8(T)(=DSM 20296(T)), isolated from cheese.</title>
        <authorList>
            <person name="Ruckert C."/>
            <person name="Albersmeier A."/>
            <person name="Winkler A."/>
            <person name="Kalinowski J."/>
        </authorList>
    </citation>
    <scope>NUCLEOTIDE SEQUENCE [LARGE SCALE GENOMIC DNA]</scope>
    <source>
        <strain evidence="1 3">OJ8</strain>
    </source>
</reference>
<protein>
    <submittedName>
        <fullName evidence="1">Nicotinate-nucleotide--dimethylbenzimidazole phosphoribosyltransferase</fullName>
    </submittedName>
</protein>
<dbReference type="GeneID" id="82880743"/>
<evidence type="ECO:0000313" key="3">
    <source>
        <dbReference type="Proteomes" id="UP000185479"/>
    </source>
</evidence>
<dbReference type="EMBL" id="CP009246">
    <property type="protein sequence ID" value="APT87222.1"/>
    <property type="molecule type" value="Genomic_DNA"/>
</dbReference>
<dbReference type="AlphaFoldDB" id="A0A1L7CMY1"/>
<dbReference type="PANTHER" id="PTHR43463">
    <property type="entry name" value="NICOTINATE-NUCLEOTIDE--DIMETHYLBENZIMIDAZOLE PHOSPHORIBOSYLTRANSFERASE"/>
    <property type="match status" value="1"/>
</dbReference>
<dbReference type="Proteomes" id="UP000315353">
    <property type="component" value="Unassembled WGS sequence"/>
</dbReference>